<sequence>MPSRPQSPRTRRVADRIQVELAEILTLRTEDPRLRTLTVTAAEVNRDLSVAKIWVAGGSLRKEEEPSVLQALGRAAPYFRSLLAPRLKLRIVPQLEFQVDHSIENGARIEQLLREMKEPRDE</sequence>
<organism evidence="3 4">
    <name type="scientific">Eiseniibacteriota bacterium</name>
    <dbReference type="NCBI Taxonomy" id="2212470"/>
    <lineage>
        <taxon>Bacteria</taxon>
        <taxon>Candidatus Eiseniibacteriota</taxon>
    </lineage>
</organism>
<comment type="function">
    <text evidence="2">One of several proteins that assist in the late maturation steps of the functional core of the 30S ribosomal subunit. Associates with free 30S ribosomal subunits (but not with 30S subunits that are part of 70S ribosomes or polysomes). Required for efficient processing of 16S rRNA. May interact with the 5'-terminal helix region of 16S rRNA.</text>
</comment>
<dbReference type="InterPro" id="IPR020053">
    <property type="entry name" value="Ribosome-bd_factorA_CS"/>
</dbReference>
<dbReference type="InterPro" id="IPR000238">
    <property type="entry name" value="RbfA"/>
</dbReference>
<dbReference type="InterPro" id="IPR015946">
    <property type="entry name" value="KH_dom-like_a/b"/>
</dbReference>
<comment type="similarity">
    <text evidence="2">Belongs to the RbfA family.</text>
</comment>
<dbReference type="GO" id="GO:0043024">
    <property type="term" value="F:ribosomal small subunit binding"/>
    <property type="evidence" value="ECO:0007669"/>
    <property type="project" value="TreeGrafter"/>
</dbReference>
<proteinExistence type="inferred from homology"/>
<dbReference type="NCBIfam" id="TIGR00082">
    <property type="entry name" value="rbfA"/>
    <property type="match status" value="1"/>
</dbReference>
<dbReference type="PROSITE" id="PS01319">
    <property type="entry name" value="RBFA"/>
    <property type="match status" value="1"/>
</dbReference>
<dbReference type="HAMAP" id="MF_00003">
    <property type="entry name" value="RbfA"/>
    <property type="match status" value="1"/>
</dbReference>
<dbReference type="GO" id="GO:0005829">
    <property type="term" value="C:cytosol"/>
    <property type="evidence" value="ECO:0007669"/>
    <property type="project" value="TreeGrafter"/>
</dbReference>
<keyword evidence="2" id="KW-0963">Cytoplasm</keyword>
<dbReference type="EMBL" id="VBOR01000110">
    <property type="protein sequence ID" value="TMQ47458.1"/>
    <property type="molecule type" value="Genomic_DNA"/>
</dbReference>
<dbReference type="AlphaFoldDB" id="A0A538S7U0"/>
<accession>A0A538S7U0</accession>
<gene>
    <name evidence="2 3" type="primary">rbfA</name>
    <name evidence="3" type="ORF">E6K71_09840</name>
</gene>
<dbReference type="Pfam" id="PF02033">
    <property type="entry name" value="RBFA"/>
    <property type="match status" value="1"/>
</dbReference>
<comment type="subcellular location">
    <subcellularLocation>
        <location evidence="2">Cytoplasm</location>
    </subcellularLocation>
</comment>
<dbReference type="PANTHER" id="PTHR33515">
    <property type="entry name" value="RIBOSOME-BINDING FACTOR A, CHLOROPLASTIC-RELATED"/>
    <property type="match status" value="1"/>
</dbReference>
<dbReference type="Proteomes" id="UP000316292">
    <property type="component" value="Unassembled WGS sequence"/>
</dbReference>
<dbReference type="SUPFAM" id="SSF89919">
    <property type="entry name" value="Ribosome-binding factor A, RbfA"/>
    <property type="match status" value="1"/>
</dbReference>
<dbReference type="GO" id="GO:0030490">
    <property type="term" value="P:maturation of SSU-rRNA"/>
    <property type="evidence" value="ECO:0007669"/>
    <property type="project" value="UniProtKB-UniRule"/>
</dbReference>
<dbReference type="Gene3D" id="3.30.300.20">
    <property type="match status" value="1"/>
</dbReference>
<dbReference type="PANTHER" id="PTHR33515:SF1">
    <property type="entry name" value="RIBOSOME-BINDING FACTOR A, CHLOROPLASTIC-RELATED"/>
    <property type="match status" value="1"/>
</dbReference>
<comment type="caution">
    <text evidence="3">The sequence shown here is derived from an EMBL/GenBank/DDBJ whole genome shotgun (WGS) entry which is preliminary data.</text>
</comment>
<dbReference type="InterPro" id="IPR023799">
    <property type="entry name" value="RbfA_dom_sf"/>
</dbReference>
<name>A0A538S7U0_UNCEI</name>
<comment type="subunit">
    <text evidence="2">Monomer. Binds 30S ribosomal subunits, but not 50S ribosomal subunits or 70S ribosomes.</text>
</comment>
<keyword evidence="1 2" id="KW-0690">Ribosome biogenesis</keyword>
<evidence type="ECO:0000313" key="3">
    <source>
        <dbReference type="EMBL" id="TMQ47458.1"/>
    </source>
</evidence>
<protein>
    <recommendedName>
        <fullName evidence="2">Ribosome-binding factor A</fullName>
    </recommendedName>
</protein>
<reference evidence="3 4" key="1">
    <citation type="journal article" date="2019" name="Nat. Microbiol.">
        <title>Mediterranean grassland soil C-N compound turnover is dependent on rainfall and depth, and is mediated by genomically divergent microorganisms.</title>
        <authorList>
            <person name="Diamond S."/>
            <person name="Andeer P.F."/>
            <person name="Li Z."/>
            <person name="Crits-Christoph A."/>
            <person name="Burstein D."/>
            <person name="Anantharaman K."/>
            <person name="Lane K.R."/>
            <person name="Thomas B.C."/>
            <person name="Pan C."/>
            <person name="Northen T.R."/>
            <person name="Banfield J.F."/>
        </authorList>
    </citation>
    <scope>NUCLEOTIDE SEQUENCE [LARGE SCALE GENOMIC DNA]</scope>
    <source>
        <strain evidence="3">WS_1</strain>
    </source>
</reference>
<evidence type="ECO:0000313" key="4">
    <source>
        <dbReference type="Proteomes" id="UP000316292"/>
    </source>
</evidence>
<evidence type="ECO:0000256" key="2">
    <source>
        <dbReference type="HAMAP-Rule" id="MF_00003"/>
    </source>
</evidence>
<evidence type="ECO:0000256" key="1">
    <source>
        <dbReference type="ARBA" id="ARBA00022517"/>
    </source>
</evidence>